<dbReference type="InterPro" id="IPR051216">
    <property type="entry name" value="Teneurin"/>
</dbReference>
<dbReference type="PANTHER" id="PTHR11219:SF69">
    <property type="entry name" value="TENEURIN-A"/>
    <property type="match status" value="1"/>
</dbReference>
<keyword evidence="1" id="KW-0245">EGF-like domain</keyword>
<comment type="caution">
    <text evidence="6">The sequence shown here is derived from an EMBL/GenBank/DDBJ whole genome shotgun (WGS) entry which is preliminary data.</text>
</comment>
<evidence type="ECO:0000259" key="4">
    <source>
        <dbReference type="PROSITE" id="PS00022"/>
    </source>
</evidence>
<reference evidence="6 7" key="1">
    <citation type="submission" date="2022-05" db="EMBL/GenBank/DDBJ databases">
        <authorList>
            <consortium name="Genoscope - CEA"/>
            <person name="William W."/>
        </authorList>
    </citation>
    <scope>NUCLEOTIDE SEQUENCE [LARGE SCALE GENOMIC DNA]</scope>
</reference>
<dbReference type="PROSITE" id="PS00022">
    <property type="entry name" value="EGF_1"/>
    <property type="match status" value="1"/>
</dbReference>
<name>A0ABN8QAT9_9CNID</name>
<evidence type="ECO:0000256" key="2">
    <source>
        <dbReference type="ARBA" id="ARBA00022737"/>
    </source>
</evidence>
<protein>
    <recommendedName>
        <fullName evidence="4 5">EGF-like domain-containing protein</fullName>
    </recommendedName>
</protein>
<accession>A0ABN8QAT9</accession>
<evidence type="ECO:0000256" key="1">
    <source>
        <dbReference type="ARBA" id="ARBA00022536"/>
    </source>
</evidence>
<keyword evidence="2" id="KW-0677">Repeat</keyword>
<dbReference type="EMBL" id="CALNXK010000116">
    <property type="protein sequence ID" value="CAH3160259.1"/>
    <property type="molecule type" value="Genomic_DNA"/>
</dbReference>
<dbReference type="Proteomes" id="UP001159405">
    <property type="component" value="Unassembled WGS sequence"/>
</dbReference>
<organism evidence="6 7">
    <name type="scientific">Porites lobata</name>
    <dbReference type="NCBI Taxonomy" id="104759"/>
    <lineage>
        <taxon>Eukaryota</taxon>
        <taxon>Metazoa</taxon>
        <taxon>Cnidaria</taxon>
        <taxon>Anthozoa</taxon>
        <taxon>Hexacorallia</taxon>
        <taxon>Scleractinia</taxon>
        <taxon>Fungiina</taxon>
        <taxon>Poritidae</taxon>
        <taxon>Porites</taxon>
    </lineage>
</organism>
<keyword evidence="3" id="KW-1015">Disulfide bond</keyword>
<dbReference type="PANTHER" id="PTHR11219">
    <property type="entry name" value="TENEURIN AND N-ACETYLGLUCOSAMINE-1-PHOSPHODIESTER ALPHA-N-ACETYLGLUCOSAMINIDASE"/>
    <property type="match status" value="1"/>
</dbReference>
<dbReference type="PROSITE" id="PS01186">
    <property type="entry name" value="EGF_2"/>
    <property type="match status" value="1"/>
</dbReference>
<proteinExistence type="predicted"/>
<evidence type="ECO:0000256" key="3">
    <source>
        <dbReference type="ARBA" id="ARBA00023157"/>
    </source>
</evidence>
<evidence type="ECO:0000259" key="5">
    <source>
        <dbReference type="PROSITE" id="PS01186"/>
    </source>
</evidence>
<evidence type="ECO:0000313" key="7">
    <source>
        <dbReference type="Proteomes" id="UP001159405"/>
    </source>
</evidence>
<feature type="domain" description="EGF-like" evidence="4 5">
    <location>
        <begin position="176"/>
        <end position="187"/>
    </location>
</feature>
<evidence type="ECO:0000313" key="6">
    <source>
        <dbReference type="EMBL" id="CAH3160259.1"/>
    </source>
</evidence>
<sequence length="338" mass="38187">MSYLHIMGFEEYEPDSAHHRFRRNVYAMSDKPQPSSEYPVVLFSGTDYDSISNNGYYTQLKEDEYIVWGRTVADEKRDFRYRSLIVLPGRQLKFKGAFTSGNKFLSSINNITNISNVHLWMFDNQDVGGSSGIWYTQWLHWEMGFAIKVEPCSNCSAPDCGGRTCYFGTCGADGNCQCIRGYSGTNCTVRPSDFSMYPSIQYPLILFPNAYYMGTPKKVAPDTFEVFAQNTQSQLVYSYKSMRVLFRRKVTFSRVDHNENYEILIGGDIEDISSFMTMNEEIGDDLWINFSPAIDLSFAVKVEDNPACTNCSETGGSCFTGSCVCLPGYTGVNCDSLI</sequence>
<keyword evidence="7" id="KW-1185">Reference proteome</keyword>
<dbReference type="InterPro" id="IPR000742">
    <property type="entry name" value="EGF"/>
</dbReference>
<gene>
    <name evidence="6" type="ORF">PLOB_00004193</name>
</gene>